<keyword evidence="4" id="KW-1185">Reference proteome</keyword>
<dbReference type="OrthoDB" id="3696024at2"/>
<evidence type="ECO:0000313" key="3">
    <source>
        <dbReference type="EMBL" id="MTD59553.1"/>
    </source>
</evidence>
<proteinExistence type="predicted"/>
<feature type="transmembrane region" description="Helical" evidence="2">
    <location>
        <begin position="110"/>
        <end position="133"/>
    </location>
</feature>
<feature type="compositionally biased region" description="Pro residues" evidence="1">
    <location>
        <begin position="69"/>
        <end position="81"/>
    </location>
</feature>
<dbReference type="Proteomes" id="UP000440096">
    <property type="component" value="Unassembled WGS sequence"/>
</dbReference>
<keyword evidence="2" id="KW-1133">Transmembrane helix</keyword>
<comment type="caution">
    <text evidence="3">The sequence shown here is derived from an EMBL/GenBank/DDBJ whole genome shotgun (WGS) entry which is preliminary data.</text>
</comment>
<feature type="transmembrane region" description="Helical" evidence="2">
    <location>
        <begin position="244"/>
        <end position="272"/>
    </location>
</feature>
<dbReference type="InterPro" id="IPR021315">
    <property type="entry name" value="Gap/Sap"/>
</dbReference>
<keyword evidence="2" id="KW-0472">Membrane</keyword>
<name>A0A6N7ZCR3_9PSEU</name>
<keyword evidence="2" id="KW-0812">Transmembrane</keyword>
<dbReference type="Pfam" id="PF11139">
    <property type="entry name" value="SfLAP"/>
    <property type="match status" value="1"/>
</dbReference>
<feature type="transmembrane region" description="Helical" evidence="2">
    <location>
        <begin position="140"/>
        <end position="163"/>
    </location>
</feature>
<organism evidence="3 4">
    <name type="scientific">Amycolatopsis pithecellobii</name>
    <dbReference type="NCBI Taxonomy" id="664692"/>
    <lineage>
        <taxon>Bacteria</taxon>
        <taxon>Bacillati</taxon>
        <taxon>Actinomycetota</taxon>
        <taxon>Actinomycetes</taxon>
        <taxon>Pseudonocardiales</taxon>
        <taxon>Pseudonocardiaceae</taxon>
        <taxon>Amycolatopsis</taxon>
    </lineage>
</organism>
<feature type="transmembrane region" description="Helical" evidence="2">
    <location>
        <begin position="293"/>
        <end position="314"/>
    </location>
</feature>
<reference evidence="3 4" key="1">
    <citation type="submission" date="2019-11" db="EMBL/GenBank/DDBJ databases">
        <title>Draft genome of Amycolatopsis RM579.</title>
        <authorList>
            <person name="Duangmal K."/>
            <person name="Mingma R."/>
        </authorList>
    </citation>
    <scope>NUCLEOTIDE SEQUENCE [LARGE SCALE GENOMIC DNA]</scope>
    <source>
        <strain evidence="3 4">RM579</strain>
    </source>
</reference>
<dbReference type="EMBL" id="WMBA01000113">
    <property type="protein sequence ID" value="MTD59553.1"/>
    <property type="molecule type" value="Genomic_DNA"/>
</dbReference>
<feature type="transmembrane region" description="Helical" evidence="2">
    <location>
        <begin position="175"/>
        <end position="194"/>
    </location>
</feature>
<gene>
    <name evidence="3" type="ORF">GKO32_37045</name>
</gene>
<feature type="compositionally biased region" description="Low complexity" evidence="1">
    <location>
        <begin position="82"/>
        <end position="98"/>
    </location>
</feature>
<evidence type="ECO:0000256" key="2">
    <source>
        <dbReference type="SAM" id="Phobius"/>
    </source>
</evidence>
<sequence length="315" mass="33201">MTSSGVYAPARSDVATGQASPSEDDIPCPAVPRDWPWRSPGSWSRLPARQPPGRLDPAAYQPERAMPGDPDPATLPAPPDVPARSGSRSFRASRRSGATKGEGSAMLAEALPAALGAAISPPALLFIAFLLANPRPRSRALIFLTGAVLITLGVGFVVVLALQGSGLESRQHRTVPPWIDLSLGIVLVAFAVVVRFRPPRGPKAAKQRRELGLIGLLGVGVVMYTPSPLYLASLHAIAKAHERVLVAVLSVVLVAAIYMLVIEIPIIAHVIWPDATIRVITAVNTWLAEHGRTIIVLVSAGFGAYLIGSGIAHLV</sequence>
<dbReference type="AlphaFoldDB" id="A0A6N7ZCR3"/>
<feature type="region of interest" description="Disordered" evidence="1">
    <location>
        <begin position="1"/>
        <end position="102"/>
    </location>
</feature>
<evidence type="ECO:0008006" key="5">
    <source>
        <dbReference type="Google" id="ProtNLM"/>
    </source>
</evidence>
<evidence type="ECO:0000313" key="4">
    <source>
        <dbReference type="Proteomes" id="UP000440096"/>
    </source>
</evidence>
<accession>A0A6N7ZCR3</accession>
<feature type="transmembrane region" description="Helical" evidence="2">
    <location>
        <begin position="214"/>
        <end position="238"/>
    </location>
</feature>
<evidence type="ECO:0000256" key="1">
    <source>
        <dbReference type="SAM" id="MobiDB-lite"/>
    </source>
</evidence>
<protein>
    <recommendedName>
        <fullName evidence="5">GAP family protein</fullName>
    </recommendedName>
</protein>